<reference evidence="2" key="1">
    <citation type="submission" date="2021-01" db="EMBL/GenBank/DDBJ databases">
        <authorList>
            <person name="Corre E."/>
            <person name="Pelletier E."/>
            <person name="Niang G."/>
            <person name="Scheremetjew M."/>
            <person name="Finn R."/>
            <person name="Kale V."/>
            <person name="Holt S."/>
            <person name="Cochrane G."/>
            <person name="Meng A."/>
            <person name="Brown T."/>
            <person name="Cohen L."/>
        </authorList>
    </citation>
    <scope>NUCLEOTIDE SEQUENCE</scope>
    <source>
        <strain evidence="2">CCMP3105</strain>
    </source>
</reference>
<feature type="region of interest" description="Disordered" evidence="1">
    <location>
        <begin position="106"/>
        <end position="131"/>
    </location>
</feature>
<sequence length="191" mass="19832">MPSASGAVLQRTKVAMQASGGLFGLGGSTWREGATLVLTLHGYLHMFFLEASSKAPKASGPAGRPVTAEDEELVESAIKASVYVPLATRCVFLRKGKELTLDLAEAEAAEAPPPSKPGPLSRWMGRGGDAQPLPRRVQARVADAQVFQELEQRCHDFVRRGQGLRNAAASAAAAAAATAAAGTGQAAGRPE</sequence>
<dbReference type="AlphaFoldDB" id="A0A7S4SSQ9"/>
<proteinExistence type="predicted"/>
<dbReference type="EMBL" id="HBNR01078028">
    <property type="protein sequence ID" value="CAE4654539.1"/>
    <property type="molecule type" value="Transcribed_RNA"/>
</dbReference>
<accession>A0A7S4SSQ9</accession>
<evidence type="ECO:0000256" key="1">
    <source>
        <dbReference type="SAM" id="MobiDB-lite"/>
    </source>
</evidence>
<gene>
    <name evidence="2" type="ORF">AMON00008_LOCUS55562</name>
</gene>
<evidence type="ECO:0000313" key="2">
    <source>
        <dbReference type="EMBL" id="CAE4654539.1"/>
    </source>
</evidence>
<organism evidence="2">
    <name type="scientific">Alexandrium monilatum</name>
    <dbReference type="NCBI Taxonomy" id="311494"/>
    <lineage>
        <taxon>Eukaryota</taxon>
        <taxon>Sar</taxon>
        <taxon>Alveolata</taxon>
        <taxon>Dinophyceae</taxon>
        <taxon>Gonyaulacales</taxon>
        <taxon>Pyrocystaceae</taxon>
        <taxon>Alexandrium</taxon>
    </lineage>
</organism>
<protein>
    <submittedName>
        <fullName evidence="2">Uncharacterized protein</fullName>
    </submittedName>
</protein>
<name>A0A7S4SSQ9_9DINO</name>